<protein>
    <recommendedName>
        <fullName evidence="2">HTH cro/C1-type domain-containing protein</fullName>
    </recommendedName>
</protein>
<dbReference type="PANTHER" id="PTHR46558">
    <property type="entry name" value="TRACRIPTIONAL REGULATORY PROTEIN-RELATED-RELATED"/>
    <property type="match status" value="1"/>
</dbReference>
<organism evidence="3 4">
    <name type="scientific">Steroidobacter agaridevorans</name>
    <dbReference type="NCBI Taxonomy" id="2695856"/>
    <lineage>
        <taxon>Bacteria</taxon>
        <taxon>Pseudomonadati</taxon>
        <taxon>Pseudomonadota</taxon>
        <taxon>Gammaproteobacteria</taxon>
        <taxon>Steroidobacterales</taxon>
        <taxon>Steroidobacteraceae</taxon>
        <taxon>Steroidobacter</taxon>
    </lineage>
</organism>
<evidence type="ECO:0000313" key="4">
    <source>
        <dbReference type="Proteomes" id="UP000445000"/>
    </source>
</evidence>
<proteinExistence type="predicted"/>
<reference evidence="4" key="1">
    <citation type="submission" date="2020-01" db="EMBL/GenBank/DDBJ databases">
        <title>'Steroidobacter agaridevorans' sp. nov., agar-degrading bacteria isolated from rhizosphere soils.</title>
        <authorList>
            <person name="Ikenaga M."/>
            <person name="Kataoka M."/>
            <person name="Murouchi A."/>
            <person name="Katsuragi S."/>
            <person name="Sakai M."/>
        </authorList>
    </citation>
    <scope>NUCLEOTIDE SEQUENCE [LARGE SCALE GENOMIC DNA]</scope>
    <source>
        <strain evidence="4">YU21-B</strain>
    </source>
</reference>
<comment type="caution">
    <text evidence="3">The sequence shown here is derived from an EMBL/GenBank/DDBJ whole genome shotgun (WGS) entry which is preliminary data.</text>
</comment>
<dbReference type="EMBL" id="BLJN01000012">
    <property type="protein sequence ID" value="GFE84970.1"/>
    <property type="molecule type" value="Genomic_DNA"/>
</dbReference>
<dbReference type="RefSeq" id="WP_209005525.1">
    <property type="nucleotide sequence ID" value="NZ_BLJN01000012.1"/>
</dbReference>
<dbReference type="Proteomes" id="UP000445000">
    <property type="component" value="Unassembled WGS sequence"/>
</dbReference>
<sequence length="132" mass="14944">MSCAIKAESRCYFRALGAHVCRMRKARGMTQAELARAIGVSQQAVFAYELGDRRVSVLILARLAKVFAVPVEELIGMSQPVRKGRLSPRAIRHAERLQALSRTQQRFVIRIIDVLEDRSTRDHTAPQESRRS</sequence>
<evidence type="ECO:0000313" key="3">
    <source>
        <dbReference type="EMBL" id="GFE84970.1"/>
    </source>
</evidence>
<dbReference type="CDD" id="cd00093">
    <property type="entry name" value="HTH_XRE"/>
    <property type="match status" value="1"/>
</dbReference>
<dbReference type="InterPro" id="IPR010982">
    <property type="entry name" value="Lambda_DNA-bd_dom_sf"/>
</dbReference>
<dbReference type="GO" id="GO:0003677">
    <property type="term" value="F:DNA binding"/>
    <property type="evidence" value="ECO:0007669"/>
    <property type="project" value="UniProtKB-KW"/>
</dbReference>
<dbReference type="SUPFAM" id="SSF47413">
    <property type="entry name" value="lambda repressor-like DNA-binding domains"/>
    <property type="match status" value="1"/>
</dbReference>
<keyword evidence="1" id="KW-0238">DNA-binding</keyword>
<gene>
    <name evidence="3" type="ORF">GCM10011487_69700</name>
</gene>
<dbReference type="AlphaFoldDB" id="A0A829YNX7"/>
<keyword evidence="4" id="KW-1185">Reference proteome</keyword>
<dbReference type="PANTHER" id="PTHR46558:SF11">
    <property type="entry name" value="HTH-TYPE TRANSCRIPTIONAL REGULATOR XRE"/>
    <property type="match status" value="1"/>
</dbReference>
<accession>A0A829YNX7</accession>
<feature type="domain" description="HTH cro/C1-type" evidence="2">
    <location>
        <begin position="22"/>
        <end position="74"/>
    </location>
</feature>
<dbReference type="InterPro" id="IPR001387">
    <property type="entry name" value="Cro/C1-type_HTH"/>
</dbReference>
<evidence type="ECO:0000259" key="2">
    <source>
        <dbReference type="PROSITE" id="PS50943"/>
    </source>
</evidence>
<dbReference type="PROSITE" id="PS50943">
    <property type="entry name" value="HTH_CROC1"/>
    <property type="match status" value="1"/>
</dbReference>
<evidence type="ECO:0000256" key="1">
    <source>
        <dbReference type="ARBA" id="ARBA00023125"/>
    </source>
</evidence>
<name>A0A829YNX7_9GAMM</name>
<dbReference type="Gene3D" id="1.10.260.40">
    <property type="entry name" value="lambda repressor-like DNA-binding domains"/>
    <property type="match status" value="1"/>
</dbReference>
<dbReference type="Pfam" id="PF01381">
    <property type="entry name" value="HTH_3"/>
    <property type="match status" value="1"/>
</dbReference>
<dbReference type="SMART" id="SM00530">
    <property type="entry name" value="HTH_XRE"/>
    <property type="match status" value="1"/>
</dbReference>